<dbReference type="AlphaFoldDB" id="A0A2J6TJF6"/>
<organism evidence="5 6">
    <name type="scientific">Hyaloscypha bicolor E</name>
    <dbReference type="NCBI Taxonomy" id="1095630"/>
    <lineage>
        <taxon>Eukaryota</taxon>
        <taxon>Fungi</taxon>
        <taxon>Dikarya</taxon>
        <taxon>Ascomycota</taxon>
        <taxon>Pezizomycotina</taxon>
        <taxon>Leotiomycetes</taxon>
        <taxon>Helotiales</taxon>
        <taxon>Hyaloscyphaceae</taxon>
        <taxon>Hyaloscypha</taxon>
        <taxon>Hyaloscypha bicolor</taxon>
    </lineage>
</organism>
<dbReference type="InParanoid" id="A0A2J6TJF6"/>
<dbReference type="Gene3D" id="3.40.50.300">
    <property type="entry name" value="P-loop containing nucleotide triphosphate hydrolases"/>
    <property type="match status" value="1"/>
</dbReference>
<reference evidence="5 6" key="1">
    <citation type="submission" date="2016-04" db="EMBL/GenBank/DDBJ databases">
        <title>A degradative enzymes factory behind the ericoid mycorrhizal symbiosis.</title>
        <authorList>
            <consortium name="DOE Joint Genome Institute"/>
            <person name="Martino E."/>
            <person name="Morin E."/>
            <person name="Grelet G."/>
            <person name="Kuo A."/>
            <person name="Kohler A."/>
            <person name="Daghino S."/>
            <person name="Barry K."/>
            <person name="Choi C."/>
            <person name="Cichocki N."/>
            <person name="Clum A."/>
            <person name="Copeland A."/>
            <person name="Hainaut M."/>
            <person name="Haridas S."/>
            <person name="Labutti K."/>
            <person name="Lindquist E."/>
            <person name="Lipzen A."/>
            <person name="Khouja H.-R."/>
            <person name="Murat C."/>
            <person name="Ohm R."/>
            <person name="Olson A."/>
            <person name="Spatafora J."/>
            <person name="Veneault-Fourrey C."/>
            <person name="Henrissat B."/>
            <person name="Grigoriev I."/>
            <person name="Martin F."/>
            <person name="Perotto S."/>
        </authorList>
    </citation>
    <scope>NUCLEOTIDE SEQUENCE [LARGE SCALE GENOMIC DNA]</scope>
    <source>
        <strain evidence="5 6">E</strain>
    </source>
</reference>
<feature type="domain" description="Nephrocystin 3-like N-terminal" evidence="3">
    <location>
        <begin position="320"/>
        <end position="487"/>
    </location>
</feature>
<dbReference type="InterPro" id="IPR027417">
    <property type="entry name" value="P-loop_NTPase"/>
</dbReference>
<evidence type="ECO:0000256" key="1">
    <source>
        <dbReference type="ARBA" id="ARBA00022737"/>
    </source>
</evidence>
<dbReference type="Pfam" id="PF24883">
    <property type="entry name" value="NPHP3_N"/>
    <property type="match status" value="1"/>
</dbReference>
<dbReference type="OrthoDB" id="443402at2759"/>
<feature type="domain" description="DUF7791" evidence="4">
    <location>
        <begin position="593"/>
        <end position="737"/>
    </location>
</feature>
<dbReference type="PANTHER" id="PTHR10039">
    <property type="entry name" value="AMELOGENIN"/>
    <property type="match status" value="1"/>
</dbReference>
<name>A0A2J6TJF6_9HELO</name>
<keyword evidence="1" id="KW-0677">Repeat</keyword>
<dbReference type="Proteomes" id="UP000235371">
    <property type="component" value="Unassembled WGS sequence"/>
</dbReference>
<dbReference type="Pfam" id="PF25053">
    <property type="entry name" value="DUF7791"/>
    <property type="match status" value="1"/>
</dbReference>
<keyword evidence="6" id="KW-1185">Reference proteome</keyword>
<evidence type="ECO:0000313" key="6">
    <source>
        <dbReference type="Proteomes" id="UP000235371"/>
    </source>
</evidence>
<sequence length="1099" mass="124151">MDPLTALSVAATVVQFVDFAIGRCRDVKGLYDAGDESLLQIASFGATSQTFDEFSTVFKTRRRFTENGSDDPGPGQKTEAAIDGLIDRCSEVAKELARIFQGLEGARRRATGNVIGSVFGKSYAYMKAAWNHDDIVRLTERLEKYQSQLVLHMLLYLNMKAEASEENQSQRLDALENKIVKVLTVSEDKLNLIQSQNASLHRHLNETGVRQTMQQDKTLAAILTLQNGKTSFLSQKGTSFPVIDKGNQKFMTLRSEENKTSAMIKDFKPIQEEVLTCLYFRLLGDRYDSVQAAHGKTYAWIFNGRETSNEDYPVLQMNLVEWLATGSGCYWINGKAGSGKSTLMKYILQHPKSKEALTSWASAAERDLVVASFFLWHLGSPLQKTQEGLLRSLLYDILSARPYLISVVMPELWMAGANRDLGETLSSPSHSELLRWFRRLLDRATSQLRLVFFIDGLDEYEGNHFEIVNLIAAYSENENVKFLVSSRPIPICIDSFSRFPNIRLQDLTKEDIRQYAEDHLREKIQDRYGDQWDPIITQVVEKSCGVFLWVVLVVRSLLIGLQNFDYVEELHQRLDILPSDLKDLYAHMLRIMPDSYRKQASQLLQISLLASEVQQGQFRMTPLQLYFSEKDDEAALATPIKSLSIQEKNLRCHEIEGRVRSRCCGLLEVRCVEFRLQRNFSSTVVKYQCVDFIHRTVVEFLRIHEVWEGMLSLTADTPFHPSISLFRSCLLLCKTQPIQSTIALEESSVWHYMDHGMEYASLAQGTHRPVPSSMLSDLDQVVSYHWTSAFKCTFGSQAIETHCHWTHGFGLLANSGTQILSGAIGSAARPLCFHTLTVYHCLDSYIKDQPPSTDIGPGLANSQATALLFNAVKYTLQQKPWPLAVQEAMITRCASICCQLLDQDADPNAKFGISATTAWHLMLDFAVKNAQNTEDFQRRFHGTSFIRIYSQLLLSFAKSDALMNVAVPWTKRQKQGKQVVLEYSALKVLDILFSPQQGDKEGFAISKERNLSLAAFHKQLVDTMIRKGAVIREWENGQLVSGPPESVTDEPMTLTIPAPGRRRSRSADSETKKGKRAGLKNLGNFWLALSRPSSQGFKE</sequence>
<dbReference type="PANTHER" id="PTHR10039:SF5">
    <property type="entry name" value="NACHT DOMAIN-CONTAINING PROTEIN"/>
    <property type="match status" value="1"/>
</dbReference>
<proteinExistence type="predicted"/>
<gene>
    <name evidence="5" type="ORF">K444DRAFT_661220</name>
</gene>
<evidence type="ECO:0000259" key="3">
    <source>
        <dbReference type="Pfam" id="PF24883"/>
    </source>
</evidence>
<dbReference type="STRING" id="1095630.A0A2J6TJF6"/>
<evidence type="ECO:0000256" key="2">
    <source>
        <dbReference type="SAM" id="MobiDB-lite"/>
    </source>
</evidence>
<dbReference type="GeneID" id="36594636"/>
<feature type="region of interest" description="Disordered" evidence="2">
    <location>
        <begin position="1040"/>
        <end position="1077"/>
    </location>
</feature>
<dbReference type="RefSeq" id="XP_024740050.1">
    <property type="nucleotide sequence ID" value="XM_024886559.1"/>
</dbReference>
<dbReference type="EMBL" id="KZ613782">
    <property type="protein sequence ID" value="PMD63146.1"/>
    <property type="molecule type" value="Genomic_DNA"/>
</dbReference>
<dbReference type="SUPFAM" id="SSF52540">
    <property type="entry name" value="P-loop containing nucleoside triphosphate hydrolases"/>
    <property type="match status" value="1"/>
</dbReference>
<protein>
    <submittedName>
        <fullName evidence="5">Uncharacterized protein</fullName>
    </submittedName>
</protein>
<accession>A0A2J6TJF6</accession>
<dbReference type="InterPro" id="IPR056884">
    <property type="entry name" value="NPHP3-like_N"/>
</dbReference>
<dbReference type="InterPro" id="IPR056693">
    <property type="entry name" value="DUF7791"/>
</dbReference>
<evidence type="ECO:0000313" key="5">
    <source>
        <dbReference type="EMBL" id="PMD63146.1"/>
    </source>
</evidence>
<evidence type="ECO:0000259" key="4">
    <source>
        <dbReference type="Pfam" id="PF25053"/>
    </source>
</evidence>